<dbReference type="PANTHER" id="PTHR46110">
    <property type="entry name" value="HOMEOBOX PROTEIN HMX"/>
    <property type="match status" value="1"/>
</dbReference>
<evidence type="ECO:0000256" key="4">
    <source>
        <dbReference type="ARBA" id="ARBA00023125"/>
    </source>
</evidence>
<feature type="region of interest" description="Disordered" evidence="11">
    <location>
        <begin position="1"/>
        <end position="57"/>
    </location>
</feature>
<keyword evidence="5 9" id="KW-0371">Homeobox</keyword>
<evidence type="ECO:0000256" key="10">
    <source>
        <dbReference type="RuleBase" id="RU000682"/>
    </source>
</evidence>
<keyword evidence="7 9" id="KW-0539">Nucleus</keyword>
<dbReference type="InterPro" id="IPR001356">
    <property type="entry name" value="HD"/>
</dbReference>
<dbReference type="PROSITE" id="PS50071">
    <property type="entry name" value="HOMEOBOX_2"/>
    <property type="match status" value="1"/>
</dbReference>
<dbReference type="AlphaFoldDB" id="A0A177B3R3"/>
<dbReference type="GO" id="GO:0000981">
    <property type="term" value="F:DNA-binding transcription factor activity, RNA polymerase II-specific"/>
    <property type="evidence" value="ECO:0007669"/>
    <property type="project" value="InterPro"/>
</dbReference>
<keyword evidence="2" id="KW-0217">Developmental protein</keyword>
<keyword evidence="6" id="KW-0804">Transcription</keyword>
<evidence type="ECO:0000256" key="3">
    <source>
        <dbReference type="ARBA" id="ARBA00023015"/>
    </source>
</evidence>
<dbReference type="SMART" id="SM00389">
    <property type="entry name" value="HOX"/>
    <property type="match status" value="1"/>
</dbReference>
<dbReference type="InterPro" id="IPR020479">
    <property type="entry name" value="HD_metazoa"/>
</dbReference>
<evidence type="ECO:0000313" key="14">
    <source>
        <dbReference type="Proteomes" id="UP000078046"/>
    </source>
</evidence>
<keyword evidence="3" id="KW-0805">Transcription regulation</keyword>
<dbReference type="Proteomes" id="UP000078046">
    <property type="component" value="Unassembled WGS sequence"/>
</dbReference>
<name>A0A177B3R3_9BILA</name>
<feature type="DNA-binding region" description="Homeobox" evidence="9">
    <location>
        <begin position="380"/>
        <end position="439"/>
    </location>
</feature>
<comment type="caution">
    <text evidence="13">The sequence shown here is derived from an EMBL/GenBank/DDBJ whole genome shotgun (WGS) entry which is preliminary data.</text>
</comment>
<evidence type="ECO:0000256" key="5">
    <source>
        <dbReference type="ARBA" id="ARBA00023155"/>
    </source>
</evidence>
<dbReference type="SUPFAM" id="SSF46689">
    <property type="entry name" value="Homeodomain-like"/>
    <property type="match status" value="1"/>
</dbReference>
<protein>
    <submittedName>
        <fullName evidence="13">Homeobox protein ceh-9</fullName>
    </submittedName>
</protein>
<dbReference type="Pfam" id="PF00046">
    <property type="entry name" value="Homeodomain"/>
    <property type="match status" value="1"/>
</dbReference>
<keyword evidence="14" id="KW-1185">Reference proteome</keyword>
<feature type="domain" description="Homeobox" evidence="12">
    <location>
        <begin position="378"/>
        <end position="438"/>
    </location>
</feature>
<feature type="compositionally biased region" description="Polar residues" evidence="11">
    <location>
        <begin position="1"/>
        <end position="16"/>
    </location>
</feature>
<evidence type="ECO:0000256" key="7">
    <source>
        <dbReference type="ARBA" id="ARBA00023242"/>
    </source>
</evidence>
<reference evidence="13 14" key="1">
    <citation type="submission" date="2016-04" db="EMBL/GenBank/DDBJ databases">
        <title>The genome of Intoshia linei affirms orthonectids as highly simplified spiralians.</title>
        <authorList>
            <person name="Mikhailov K.V."/>
            <person name="Slusarev G.S."/>
            <person name="Nikitin M.A."/>
            <person name="Logacheva M.D."/>
            <person name="Penin A."/>
            <person name="Aleoshin V."/>
            <person name="Panchin Y.V."/>
        </authorList>
    </citation>
    <scope>NUCLEOTIDE SEQUENCE [LARGE SCALE GENOMIC DNA]</scope>
    <source>
        <strain evidence="13">Intl2013</strain>
        <tissue evidence="13">Whole animal</tissue>
    </source>
</reference>
<dbReference type="PANTHER" id="PTHR46110:SF3">
    <property type="entry name" value="HOMEOBOX PROTEIN HMX"/>
    <property type="match status" value="1"/>
</dbReference>
<feature type="compositionally biased region" description="Low complexity" evidence="11">
    <location>
        <begin position="17"/>
        <end position="28"/>
    </location>
</feature>
<dbReference type="EMBL" id="LWCA01000365">
    <property type="protein sequence ID" value="OAF68918.1"/>
    <property type="molecule type" value="Genomic_DNA"/>
</dbReference>
<dbReference type="InterPro" id="IPR009057">
    <property type="entry name" value="Homeodomain-like_sf"/>
</dbReference>
<dbReference type="PROSITE" id="PS00027">
    <property type="entry name" value="HOMEOBOX_1"/>
    <property type="match status" value="1"/>
</dbReference>
<feature type="compositionally biased region" description="Low complexity" evidence="11">
    <location>
        <begin position="39"/>
        <end position="49"/>
    </location>
</feature>
<comment type="subcellular location">
    <subcellularLocation>
        <location evidence="1 9 10">Nucleus</location>
    </subcellularLocation>
</comment>
<dbReference type="GO" id="GO:0000977">
    <property type="term" value="F:RNA polymerase II transcription regulatory region sequence-specific DNA binding"/>
    <property type="evidence" value="ECO:0007669"/>
    <property type="project" value="TreeGrafter"/>
</dbReference>
<evidence type="ECO:0000256" key="11">
    <source>
        <dbReference type="SAM" id="MobiDB-lite"/>
    </source>
</evidence>
<evidence type="ECO:0000256" key="8">
    <source>
        <dbReference type="ARBA" id="ARBA00038165"/>
    </source>
</evidence>
<evidence type="ECO:0000256" key="9">
    <source>
        <dbReference type="PROSITE-ProRule" id="PRU00108"/>
    </source>
</evidence>
<dbReference type="Gene3D" id="1.10.10.60">
    <property type="entry name" value="Homeodomain-like"/>
    <property type="match status" value="1"/>
</dbReference>
<evidence type="ECO:0000256" key="6">
    <source>
        <dbReference type="ARBA" id="ARBA00023163"/>
    </source>
</evidence>
<dbReference type="FunFam" id="1.10.10.60:FF:000053">
    <property type="entry name" value="H6 family homeobox 2"/>
    <property type="match status" value="1"/>
</dbReference>
<sequence length="523" mass="60403">MSNKDLNSVDSVESVKSINSENSQQSINPRLSKFSPQINQNSKSKNNNSKRSKENFKNLKLKYETQIHCKKIKIENINELKHDDLNLKIENIDKVEKSIFSINHILCSSTKKQNCPQINNFESETCHKNIQNLQRSKNPVEQSSLLKLSNSINQIDFLNFSKEEKIKNEIKCKSDWDKAIFNNLSENLHRNHNHNQNHNHNHNQIQTQNLHQTNSQLANLTSINDNLMLNRLKCSSDQMSYPLSLNPSTDLYGKNWIAKIQQEYYYKQLVFQKLNSKVGINNFQENSSKYMYDMGTFSKYMNPTNQESILNTLKVKKSVESETKQEFYDAGSILLKNNSPVGSNKTQIVENEQCASSIHQSEDYKDKSNEILSDSENRRKKKTRTVFSRSQIYQLESMFEVKRYLSSTERSSLATNLRLSETQVKIWFQNRRNKWKRQFAADLDAVSLVNSTVNHSTPHNAVAVAAAAAAMIGNNKLKMGFPLNLYQPTPNIPKNDQFSNAHLFNLVQRRKIINQIVNTIICP</sequence>
<evidence type="ECO:0000259" key="12">
    <source>
        <dbReference type="PROSITE" id="PS50071"/>
    </source>
</evidence>
<keyword evidence="4 9" id="KW-0238">DNA-binding</keyword>
<dbReference type="GO" id="GO:0005634">
    <property type="term" value="C:nucleus"/>
    <property type="evidence" value="ECO:0007669"/>
    <property type="project" value="UniProtKB-SubCell"/>
</dbReference>
<evidence type="ECO:0000256" key="2">
    <source>
        <dbReference type="ARBA" id="ARBA00022473"/>
    </source>
</evidence>
<evidence type="ECO:0000256" key="1">
    <source>
        <dbReference type="ARBA" id="ARBA00004123"/>
    </source>
</evidence>
<dbReference type="InterPro" id="IPR051300">
    <property type="entry name" value="HMX_Homeobox_TF"/>
</dbReference>
<dbReference type="CDD" id="cd00086">
    <property type="entry name" value="homeodomain"/>
    <property type="match status" value="1"/>
</dbReference>
<evidence type="ECO:0000313" key="13">
    <source>
        <dbReference type="EMBL" id="OAF68918.1"/>
    </source>
</evidence>
<dbReference type="OrthoDB" id="6159439at2759"/>
<accession>A0A177B3R3</accession>
<dbReference type="PRINTS" id="PR00024">
    <property type="entry name" value="HOMEOBOX"/>
</dbReference>
<comment type="similarity">
    <text evidence="8">Belongs to the HMX homeobox family.</text>
</comment>
<dbReference type="InterPro" id="IPR017970">
    <property type="entry name" value="Homeobox_CS"/>
</dbReference>
<proteinExistence type="inferred from homology"/>
<organism evidence="13 14">
    <name type="scientific">Intoshia linei</name>
    <dbReference type="NCBI Taxonomy" id="1819745"/>
    <lineage>
        <taxon>Eukaryota</taxon>
        <taxon>Metazoa</taxon>
        <taxon>Spiralia</taxon>
        <taxon>Lophotrochozoa</taxon>
        <taxon>Mesozoa</taxon>
        <taxon>Orthonectida</taxon>
        <taxon>Rhopaluridae</taxon>
        <taxon>Intoshia</taxon>
    </lineage>
</organism>
<gene>
    <name evidence="13" type="ORF">A3Q56_03332</name>
</gene>